<evidence type="ECO:0000313" key="5">
    <source>
        <dbReference type="EMBL" id="GLZ76488.1"/>
    </source>
</evidence>
<dbReference type="InterPro" id="IPR009057">
    <property type="entry name" value="Homeodomain-like_sf"/>
</dbReference>
<protein>
    <submittedName>
        <fullName evidence="5">HTH-type transcriptional repressor</fullName>
    </submittedName>
</protein>
<keyword evidence="3" id="KW-0812">Transmembrane</keyword>
<dbReference type="GO" id="GO:0006355">
    <property type="term" value="P:regulation of DNA-templated transcription"/>
    <property type="evidence" value="ECO:0007669"/>
    <property type="project" value="UniProtKB-ARBA"/>
</dbReference>
<comment type="caution">
    <text evidence="5">The sequence shown here is derived from an EMBL/GenBank/DDBJ whole genome shotgun (WGS) entry which is preliminary data.</text>
</comment>
<dbReference type="InterPro" id="IPR041467">
    <property type="entry name" value="Sco4008_C"/>
</dbReference>
<dbReference type="SUPFAM" id="SSF46689">
    <property type="entry name" value="Homeodomain-like"/>
    <property type="match status" value="1"/>
</dbReference>
<evidence type="ECO:0000256" key="2">
    <source>
        <dbReference type="PROSITE-ProRule" id="PRU00335"/>
    </source>
</evidence>
<dbReference type="Proteomes" id="UP001165079">
    <property type="component" value="Unassembled WGS sequence"/>
</dbReference>
<feature type="DNA-binding region" description="H-T-H motif" evidence="2">
    <location>
        <begin position="29"/>
        <end position="48"/>
    </location>
</feature>
<dbReference type="InterPro" id="IPR036271">
    <property type="entry name" value="Tet_transcr_reg_TetR-rel_C_sf"/>
</dbReference>
<keyword evidence="6" id="KW-1185">Reference proteome</keyword>
<evidence type="ECO:0000259" key="4">
    <source>
        <dbReference type="PROSITE" id="PS50977"/>
    </source>
</evidence>
<reference evidence="5" key="1">
    <citation type="submission" date="2023-03" db="EMBL/GenBank/DDBJ databases">
        <title>Actinorhabdospora filicis NBRC 111898.</title>
        <authorList>
            <person name="Ichikawa N."/>
            <person name="Sato H."/>
            <person name="Tonouchi N."/>
        </authorList>
    </citation>
    <scope>NUCLEOTIDE SEQUENCE</scope>
    <source>
        <strain evidence="5">NBRC 111898</strain>
    </source>
</reference>
<organism evidence="5 6">
    <name type="scientific">Actinorhabdospora filicis</name>
    <dbReference type="NCBI Taxonomy" id="1785913"/>
    <lineage>
        <taxon>Bacteria</taxon>
        <taxon>Bacillati</taxon>
        <taxon>Actinomycetota</taxon>
        <taxon>Actinomycetes</taxon>
        <taxon>Micromonosporales</taxon>
        <taxon>Micromonosporaceae</taxon>
        <taxon>Actinorhabdospora</taxon>
    </lineage>
</organism>
<feature type="domain" description="HTH tetR-type" evidence="4">
    <location>
        <begin position="6"/>
        <end position="66"/>
    </location>
</feature>
<dbReference type="Pfam" id="PF17926">
    <property type="entry name" value="TetR_C_21"/>
    <property type="match status" value="1"/>
</dbReference>
<dbReference type="PANTHER" id="PTHR30328:SF54">
    <property type="entry name" value="HTH-TYPE TRANSCRIPTIONAL REPRESSOR SCO4008"/>
    <property type="match status" value="1"/>
</dbReference>
<keyword evidence="1 2" id="KW-0238">DNA-binding</keyword>
<evidence type="ECO:0000256" key="3">
    <source>
        <dbReference type="SAM" id="Phobius"/>
    </source>
</evidence>
<dbReference type="PANTHER" id="PTHR30328">
    <property type="entry name" value="TRANSCRIPTIONAL REPRESSOR"/>
    <property type="match status" value="1"/>
</dbReference>
<proteinExistence type="predicted"/>
<dbReference type="EMBL" id="BSTX01000001">
    <property type="protein sequence ID" value="GLZ76488.1"/>
    <property type="molecule type" value="Genomic_DNA"/>
</dbReference>
<dbReference type="Pfam" id="PF00440">
    <property type="entry name" value="TetR_N"/>
    <property type="match status" value="1"/>
</dbReference>
<sequence length="212" mass="23584">MSRNPEETRARLLAAARVEFAEHGLAGSRVDRIATAAGCNKERIYAYYGSKEKLYDTVLEKALTQIRAATPLHLHEGEDMGDFVRRVYEFHRADPSLMRIFMWEALEMDGRETLVADQERRAFYRDRVHEMAGQLGVTDLGRMRMMFIVLVALGAWATALPNLVHLIGDGELDDEAGRDALREFLAGIAVAGRGLVEGEKGMEWSGGQGGDA</sequence>
<evidence type="ECO:0000313" key="6">
    <source>
        <dbReference type="Proteomes" id="UP001165079"/>
    </source>
</evidence>
<dbReference type="InterPro" id="IPR050109">
    <property type="entry name" value="HTH-type_TetR-like_transc_reg"/>
</dbReference>
<evidence type="ECO:0000256" key="1">
    <source>
        <dbReference type="ARBA" id="ARBA00023125"/>
    </source>
</evidence>
<accession>A0A9W6SHP8</accession>
<keyword evidence="3" id="KW-1133">Transmembrane helix</keyword>
<dbReference type="Gene3D" id="1.10.357.10">
    <property type="entry name" value="Tetracycline Repressor, domain 2"/>
    <property type="match status" value="1"/>
</dbReference>
<dbReference type="SUPFAM" id="SSF48498">
    <property type="entry name" value="Tetracyclin repressor-like, C-terminal domain"/>
    <property type="match status" value="1"/>
</dbReference>
<dbReference type="GO" id="GO:0003677">
    <property type="term" value="F:DNA binding"/>
    <property type="evidence" value="ECO:0007669"/>
    <property type="project" value="UniProtKB-UniRule"/>
</dbReference>
<name>A0A9W6SHP8_9ACTN</name>
<feature type="transmembrane region" description="Helical" evidence="3">
    <location>
        <begin position="145"/>
        <end position="164"/>
    </location>
</feature>
<gene>
    <name evidence="5" type="ORF">Afil01_12950</name>
</gene>
<dbReference type="RefSeq" id="WP_285661665.1">
    <property type="nucleotide sequence ID" value="NZ_BSTX01000001.1"/>
</dbReference>
<dbReference type="InterPro" id="IPR001647">
    <property type="entry name" value="HTH_TetR"/>
</dbReference>
<dbReference type="PRINTS" id="PR00455">
    <property type="entry name" value="HTHTETR"/>
</dbReference>
<dbReference type="AlphaFoldDB" id="A0A9W6SHP8"/>
<keyword evidence="3" id="KW-0472">Membrane</keyword>
<dbReference type="PROSITE" id="PS50977">
    <property type="entry name" value="HTH_TETR_2"/>
    <property type="match status" value="1"/>
</dbReference>